<reference evidence="2" key="1">
    <citation type="journal article" date="2019" name="Int. J. Syst. Evol. Microbiol.">
        <title>The Global Catalogue of Microorganisms (GCM) 10K type strain sequencing project: providing services to taxonomists for standard genome sequencing and annotation.</title>
        <authorList>
            <consortium name="The Broad Institute Genomics Platform"/>
            <consortium name="The Broad Institute Genome Sequencing Center for Infectious Disease"/>
            <person name="Wu L."/>
            <person name="Ma J."/>
        </authorList>
    </citation>
    <scope>NUCLEOTIDE SEQUENCE [LARGE SCALE GENOMIC DNA]</scope>
    <source>
        <strain evidence="2">CGMCC 1.7693</strain>
    </source>
</reference>
<name>A0ABQ2P0G2_9BACI</name>
<dbReference type="Proteomes" id="UP000641206">
    <property type="component" value="Unassembled WGS sequence"/>
</dbReference>
<keyword evidence="2" id="KW-1185">Reference proteome</keyword>
<dbReference type="EMBL" id="BMLW01000013">
    <property type="protein sequence ID" value="GGP15050.1"/>
    <property type="molecule type" value="Genomic_DNA"/>
</dbReference>
<evidence type="ECO:0000313" key="1">
    <source>
        <dbReference type="EMBL" id="GGP15050.1"/>
    </source>
</evidence>
<sequence>MLMEGQISLYQYLLISIAVIPRLPLSLSNEDYMIYFEQLDEPVRPVSFQNKYDLNDGEYVKVTFKGGIKETHPMKIGEVIDVEVMNGAD</sequence>
<organism evidence="1 2">
    <name type="scientific">Oceanobacillus neutriphilus</name>
    <dbReference type="NCBI Taxonomy" id="531815"/>
    <lineage>
        <taxon>Bacteria</taxon>
        <taxon>Bacillati</taxon>
        <taxon>Bacillota</taxon>
        <taxon>Bacilli</taxon>
        <taxon>Bacillales</taxon>
        <taxon>Bacillaceae</taxon>
        <taxon>Oceanobacillus</taxon>
    </lineage>
</organism>
<gene>
    <name evidence="1" type="ORF">GCM10011346_41500</name>
</gene>
<accession>A0ABQ2P0G2</accession>
<evidence type="ECO:0000313" key="2">
    <source>
        <dbReference type="Proteomes" id="UP000641206"/>
    </source>
</evidence>
<comment type="caution">
    <text evidence="1">The sequence shown here is derived from an EMBL/GenBank/DDBJ whole genome shotgun (WGS) entry which is preliminary data.</text>
</comment>
<protein>
    <submittedName>
        <fullName evidence="1">Uncharacterized protein</fullName>
    </submittedName>
</protein>
<proteinExistence type="predicted"/>